<gene>
    <name evidence="1" type="ORF">HPB47_016653</name>
</gene>
<evidence type="ECO:0000313" key="2">
    <source>
        <dbReference type="Proteomes" id="UP000805193"/>
    </source>
</evidence>
<organism evidence="1 2">
    <name type="scientific">Ixodes persulcatus</name>
    <name type="common">Taiga tick</name>
    <dbReference type="NCBI Taxonomy" id="34615"/>
    <lineage>
        <taxon>Eukaryota</taxon>
        <taxon>Metazoa</taxon>
        <taxon>Ecdysozoa</taxon>
        <taxon>Arthropoda</taxon>
        <taxon>Chelicerata</taxon>
        <taxon>Arachnida</taxon>
        <taxon>Acari</taxon>
        <taxon>Parasitiformes</taxon>
        <taxon>Ixodida</taxon>
        <taxon>Ixodoidea</taxon>
        <taxon>Ixodidae</taxon>
        <taxon>Ixodinae</taxon>
        <taxon>Ixodes</taxon>
    </lineage>
</organism>
<proteinExistence type="predicted"/>
<keyword evidence="2" id="KW-1185">Reference proteome</keyword>
<reference evidence="1 2" key="1">
    <citation type="journal article" date="2020" name="Cell">
        <title>Large-Scale Comparative Analyses of Tick Genomes Elucidate Their Genetic Diversity and Vector Capacities.</title>
        <authorList>
            <consortium name="Tick Genome and Microbiome Consortium (TIGMIC)"/>
            <person name="Jia N."/>
            <person name="Wang J."/>
            <person name="Shi W."/>
            <person name="Du L."/>
            <person name="Sun Y."/>
            <person name="Zhan W."/>
            <person name="Jiang J.F."/>
            <person name="Wang Q."/>
            <person name="Zhang B."/>
            <person name="Ji P."/>
            <person name="Bell-Sakyi L."/>
            <person name="Cui X.M."/>
            <person name="Yuan T.T."/>
            <person name="Jiang B.G."/>
            <person name="Yang W.F."/>
            <person name="Lam T.T."/>
            <person name="Chang Q.C."/>
            <person name="Ding S.J."/>
            <person name="Wang X.J."/>
            <person name="Zhu J.G."/>
            <person name="Ruan X.D."/>
            <person name="Zhao L."/>
            <person name="Wei J.T."/>
            <person name="Ye R.Z."/>
            <person name="Que T.C."/>
            <person name="Du C.H."/>
            <person name="Zhou Y.H."/>
            <person name="Cheng J.X."/>
            <person name="Dai P.F."/>
            <person name="Guo W.B."/>
            <person name="Han X.H."/>
            <person name="Huang E.J."/>
            <person name="Li L.F."/>
            <person name="Wei W."/>
            <person name="Gao Y.C."/>
            <person name="Liu J.Z."/>
            <person name="Shao H.Z."/>
            <person name="Wang X."/>
            <person name="Wang C.C."/>
            <person name="Yang T.C."/>
            <person name="Huo Q.B."/>
            <person name="Li W."/>
            <person name="Chen H.Y."/>
            <person name="Chen S.E."/>
            <person name="Zhou L.G."/>
            <person name="Ni X.B."/>
            <person name="Tian J.H."/>
            <person name="Sheng Y."/>
            <person name="Liu T."/>
            <person name="Pan Y.S."/>
            <person name="Xia L.Y."/>
            <person name="Li J."/>
            <person name="Zhao F."/>
            <person name="Cao W.C."/>
        </authorList>
    </citation>
    <scope>NUCLEOTIDE SEQUENCE [LARGE SCALE GENOMIC DNA]</scope>
    <source>
        <strain evidence="1">Iper-2018</strain>
    </source>
</reference>
<dbReference type="Proteomes" id="UP000805193">
    <property type="component" value="Unassembled WGS sequence"/>
</dbReference>
<accession>A0AC60QQE1</accession>
<sequence length="286" mass="31936">MQEWHAHNGWRPSMRGGTSAYPERCWVLRGLMRHPTGMGLSMGGGPRRVQEDPPLQYHREDITAELTPVLDGRTPVYPPPLVRHSMRMSPPAMPPLRLCGLVAETEGKDQDATIIDESTGNPPEDLGDHLTKCLTETFAPEEVSTPQDGRLALDQSDSNQEENIGRGMVLRALARLKGATYQGLNGVPASVLKSLREDAVVQLADIFTAILRGEEPVPQDWRVRREVLTPNRGGDKHFLKNYRPPDLDLYGIPDLRSKYQGKYGSMDRRERTSHRTSGRISEGSKV</sequence>
<dbReference type="EMBL" id="JABSTQ010005392">
    <property type="protein sequence ID" value="KAG0439425.1"/>
    <property type="molecule type" value="Genomic_DNA"/>
</dbReference>
<comment type="caution">
    <text evidence="1">The sequence shown here is derived from an EMBL/GenBank/DDBJ whole genome shotgun (WGS) entry which is preliminary data.</text>
</comment>
<name>A0AC60QQE1_IXOPE</name>
<protein>
    <submittedName>
        <fullName evidence="1">Uncharacterized protein</fullName>
    </submittedName>
</protein>
<evidence type="ECO:0000313" key="1">
    <source>
        <dbReference type="EMBL" id="KAG0439425.1"/>
    </source>
</evidence>